<feature type="non-terminal residue" evidence="5">
    <location>
        <position position="1002"/>
    </location>
</feature>
<dbReference type="PROSITE" id="PS50088">
    <property type="entry name" value="ANK_REPEAT"/>
    <property type="match status" value="2"/>
</dbReference>
<dbReference type="SUPFAM" id="SSF52540">
    <property type="entry name" value="P-loop containing nucleoside triphosphate hydrolases"/>
    <property type="match status" value="1"/>
</dbReference>
<dbReference type="InterPro" id="IPR056884">
    <property type="entry name" value="NPHP3-like_N"/>
</dbReference>
<gene>
    <name evidence="5" type="ORF">M438DRAFT_284185</name>
</gene>
<keyword evidence="2" id="KW-0040">ANK repeat</keyword>
<dbReference type="PROSITE" id="PS50297">
    <property type="entry name" value="ANK_REP_REGION"/>
    <property type="match status" value="1"/>
</dbReference>
<dbReference type="Pfam" id="PF22939">
    <property type="entry name" value="WHD_GPIID"/>
    <property type="match status" value="1"/>
</dbReference>
<dbReference type="Pfam" id="PF24883">
    <property type="entry name" value="NPHP3_N"/>
    <property type="match status" value="1"/>
</dbReference>
<dbReference type="SUPFAM" id="SSF53167">
    <property type="entry name" value="Purine and uridine phosphorylases"/>
    <property type="match status" value="1"/>
</dbReference>
<name>A0A074X614_AURPU</name>
<dbReference type="Pfam" id="PF12796">
    <property type="entry name" value="Ank_2"/>
    <property type="match status" value="1"/>
</dbReference>
<dbReference type="InterPro" id="IPR002110">
    <property type="entry name" value="Ankyrin_rpt"/>
</dbReference>
<protein>
    <submittedName>
        <fullName evidence="5">Pfs, NACHT and ankyrin domain protein</fullName>
    </submittedName>
</protein>
<sequence>MSTLPTLESYDLYTVGWLAVLPLELAAAEAMLDEEHEKPLNFVQNQSDKNAYTWGRIGEHNVVLASLAAGVYGTVSAATTASQMLSSFPNIKFGLLVGIGAAFARPEDGCDIRLGDIVVSQPSEQYGGVVQFDLGKAVAGGHFERKGMLSMPPEALLKALAKIQARHERKPSKVPEILAEMLKNDPQMAKAKPGRSSYGYQGEINDKLFDSTSEHITGRSTCKECNLEVIRDKRESSEPEIFYGTIASSNTLIKDAKFRDAVWEANQTCICLEMEAAGIMNSFPCIVIRGICDYADSHKNDRWQRYAAATAAAYAKELLGYVLHDDVKQTQSAVEILQGLSHDLIETHSTVKMIGATTAKIYANDGHQKILRWLSAPDPSTNFNVALKDRHKGTGRWFIQSKAFRKWQKQPSSFLWLHGIPGSGKTVLTSTIIETLEQFKYARVLDKMMITPSKLASTQMLLYFFFDFKDKEKQTLDSVLRHCITQARLYLPDAAPVIDQLWASHRDGSRQPKTDDLRSVLGTMLSTFDKVTLILDAVDESTTRRDVLEWVETLARTDCFRILITSRREADIESNLLRWTQSINWIGIQSNDVDKDIRGYVRHRIEHDSSLGRWRNQPKVMSEVETKLMEQADGMFRWVACQLDALATRLDYRDLQKALNSLPKTLEETYGRILDRIPHEYMEKATAILRLLLWSERPITLAEIVDAIATHPYEVPGFDPIDRLPAPREVLQICPSLITIARSSNTDSGSLSEEGCFIQLAHFSVKEYLLSDHLRSSFQAVSDELASRMSITEICLSYLCVLNLDQDLPLLQLKITFPFAEFAATSWTANARSAATFSAVLQSRIVDFLLHQKEAFATCCRFFNPDNQMNKREESPAHPVDQLYFAAMEGLEYSIYDLIKQGFNPSSSEGKYGSALQAASFRGHEDVVKILLKEGADVNAQAGLYATALQAASSHGHESIVRLLLDQDAKINAEGGQFGNALQAASAHGHRKTAAVLLEGGA</sequence>
<keyword evidence="6" id="KW-1185">Reference proteome</keyword>
<dbReference type="InterPro" id="IPR027417">
    <property type="entry name" value="P-loop_NTPase"/>
</dbReference>
<dbReference type="Gene3D" id="3.40.50.300">
    <property type="entry name" value="P-loop containing nucleotide triphosphate hydrolases"/>
    <property type="match status" value="1"/>
</dbReference>
<dbReference type="HOGENOM" id="CLU_000288_34_2_1"/>
<accession>A0A074X614</accession>
<evidence type="ECO:0000256" key="1">
    <source>
        <dbReference type="ARBA" id="ARBA00022737"/>
    </source>
</evidence>
<feature type="repeat" description="ANK" evidence="2">
    <location>
        <begin position="911"/>
        <end position="943"/>
    </location>
</feature>
<evidence type="ECO:0000256" key="2">
    <source>
        <dbReference type="PROSITE-ProRule" id="PRU00023"/>
    </source>
</evidence>
<dbReference type="SMART" id="SM00248">
    <property type="entry name" value="ANK"/>
    <property type="match status" value="2"/>
</dbReference>
<evidence type="ECO:0000259" key="3">
    <source>
        <dbReference type="Pfam" id="PF22939"/>
    </source>
</evidence>
<dbReference type="Gene3D" id="1.25.40.20">
    <property type="entry name" value="Ankyrin repeat-containing domain"/>
    <property type="match status" value="1"/>
</dbReference>
<feature type="domain" description="Nephrocystin 3-like N-terminal" evidence="4">
    <location>
        <begin position="393"/>
        <end position="567"/>
    </location>
</feature>
<dbReference type="GeneID" id="40743748"/>
<dbReference type="InterPro" id="IPR053137">
    <property type="entry name" value="NLR-like"/>
</dbReference>
<dbReference type="RefSeq" id="XP_029755366.1">
    <property type="nucleotide sequence ID" value="XM_029901442.1"/>
</dbReference>
<evidence type="ECO:0000259" key="4">
    <source>
        <dbReference type="Pfam" id="PF24883"/>
    </source>
</evidence>
<evidence type="ECO:0000313" key="5">
    <source>
        <dbReference type="EMBL" id="KEQ79179.1"/>
    </source>
</evidence>
<dbReference type="STRING" id="1043002.A0A074X614"/>
<dbReference type="AlphaFoldDB" id="A0A074X614"/>
<dbReference type="PANTHER" id="PTHR46082:SF11">
    <property type="entry name" value="AAA+ ATPASE DOMAIN-CONTAINING PROTEIN-RELATED"/>
    <property type="match status" value="1"/>
</dbReference>
<dbReference type="EMBL" id="KL585008">
    <property type="protein sequence ID" value="KEQ79179.1"/>
    <property type="molecule type" value="Genomic_DNA"/>
</dbReference>
<feature type="repeat" description="ANK" evidence="2">
    <location>
        <begin position="944"/>
        <end position="976"/>
    </location>
</feature>
<evidence type="ECO:0000313" key="6">
    <source>
        <dbReference type="Proteomes" id="UP000030706"/>
    </source>
</evidence>
<dbReference type="GO" id="GO:0009116">
    <property type="term" value="P:nucleoside metabolic process"/>
    <property type="evidence" value="ECO:0007669"/>
    <property type="project" value="InterPro"/>
</dbReference>
<dbReference type="Proteomes" id="UP000030706">
    <property type="component" value="Unassembled WGS sequence"/>
</dbReference>
<organism evidence="5 6">
    <name type="scientific">Aureobasidium pullulans EXF-150</name>
    <dbReference type="NCBI Taxonomy" id="1043002"/>
    <lineage>
        <taxon>Eukaryota</taxon>
        <taxon>Fungi</taxon>
        <taxon>Dikarya</taxon>
        <taxon>Ascomycota</taxon>
        <taxon>Pezizomycotina</taxon>
        <taxon>Dothideomycetes</taxon>
        <taxon>Dothideomycetidae</taxon>
        <taxon>Dothideales</taxon>
        <taxon>Saccotheciaceae</taxon>
        <taxon>Aureobasidium</taxon>
    </lineage>
</organism>
<proteinExistence type="predicted"/>
<dbReference type="GO" id="GO:0003824">
    <property type="term" value="F:catalytic activity"/>
    <property type="evidence" value="ECO:0007669"/>
    <property type="project" value="InterPro"/>
</dbReference>
<dbReference type="PANTHER" id="PTHR46082">
    <property type="entry name" value="ATP/GTP-BINDING PROTEIN-RELATED"/>
    <property type="match status" value="1"/>
</dbReference>
<dbReference type="OrthoDB" id="1577640at2759"/>
<dbReference type="InterPro" id="IPR036770">
    <property type="entry name" value="Ankyrin_rpt-contain_sf"/>
</dbReference>
<dbReference type="SUPFAM" id="SSF48403">
    <property type="entry name" value="Ankyrin repeat"/>
    <property type="match status" value="1"/>
</dbReference>
<feature type="domain" description="GPI inositol-deacylase winged helix" evidence="3">
    <location>
        <begin position="683"/>
        <end position="778"/>
    </location>
</feature>
<dbReference type="InterPro" id="IPR054471">
    <property type="entry name" value="GPIID_WHD"/>
</dbReference>
<dbReference type="Gene3D" id="3.40.50.1580">
    <property type="entry name" value="Nucleoside phosphorylase domain"/>
    <property type="match status" value="1"/>
</dbReference>
<keyword evidence="1" id="KW-0677">Repeat</keyword>
<reference evidence="5 6" key="1">
    <citation type="journal article" date="2014" name="BMC Genomics">
        <title>Genome sequencing of four Aureobasidium pullulans varieties: biotechnological potential, stress tolerance, and description of new species.</title>
        <authorList>
            <person name="Gostin Ar C."/>
            <person name="Ohm R.A."/>
            <person name="Kogej T."/>
            <person name="Sonjak S."/>
            <person name="Turk M."/>
            <person name="Zajc J."/>
            <person name="Zalar P."/>
            <person name="Grube M."/>
            <person name="Sun H."/>
            <person name="Han J."/>
            <person name="Sharma A."/>
            <person name="Chiniquy J."/>
            <person name="Ngan C.Y."/>
            <person name="Lipzen A."/>
            <person name="Barry K."/>
            <person name="Grigoriev I.V."/>
            <person name="Gunde-Cimerman N."/>
        </authorList>
    </citation>
    <scope>NUCLEOTIDE SEQUENCE [LARGE SCALE GENOMIC DNA]</scope>
    <source>
        <strain evidence="5 6">EXF-150</strain>
    </source>
</reference>
<dbReference type="InterPro" id="IPR035994">
    <property type="entry name" value="Nucleoside_phosphorylase_sf"/>
</dbReference>